<dbReference type="STRING" id="75743.A0A401PTI8"/>
<dbReference type="OrthoDB" id="10054666at2759"/>
<dbReference type="AlphaFoldDB" id="A0A401PTI8"/>
<reference evidence="1 2" key="1">
    <citation type="journal article" date="2018" name="Nat. Ecol. Evol.">
        <title>Shark genomes provide insights into elasmobranch evolution and the origin of vertebrates.</title>
        <authorList>
            <person name="Hara Y"/>
            <person name="Yamaguchi K"/>
            <person name="Onimaru K"/>
            <person name="Kadota M"/>
            <person name="Koyanagi M"/>
            <person name="Keeley SD"/>
            <person name="Tatsumi K"/>
            <person name="Tanaka K"/>
            <person name="Motone F"/>
            <person name="Kageyama Y"/>
            <person name="Nozu R"/>
            <person name="Adachi N"/>
            <person name="Nishimura O"/>
            <person name="Nakagawa R"/>
            <person name="Tanegashima C"/>
            <person name="Kiyatake I"/>
            <person name="Matsumoto R"/>
            <person name="Murakumo K"/>
            <person name="Nishida K"/>
            <person name="Terakita A"/>
            <person name="Kuratani S"/>
            <person name="Sato K"/>
            <person name="Hyodo S Kuraku.S."/>
        </authorList>
    </citation>
    <scope>NUCLEOTIDE SEQUENCE [LARGE SCALE GENOMIC DNA]</scope>
</reference>
<accession>A0A401PTI8</accession>
<organism evidence="1 2">
    <name type="scientific">Scyliorhinus torazame</name>
    <name type="common">Cloudy catshark</name>
    <name type="synonym">Catulus torazame</name>
    <dbReference type="NCBI Taxonomy" id="75743"/>
    <lineage>
        <taxon>Eukaryota</taxon>
        <taxon>Metazoa</taxon>
        <taxon>Chordata</taxon>
        <taxon>Craniata</taxon>
        <taxon>Vertebrata</taxon>
        <taxon>Chondrichthyes</taxon>
        <taxon>Elasmobranchii</taxon>
        <taxon>Galeomorphii</taxon>
        <taxon>Galeoidea</taxon>
        <taxon>Carcharhiniformes</taxon>
        <taxon>Scyliorhinidae</taxon>
        <taxon>Scyliorhinus</taxon>
    </lineage>
</organism>
<dbReference type="Proteomes" id="UP000288216">
    <property type="component" value="Unassembled WGS sequence"/>
</dbReference>
<sequence>MFVIQNIENSNLLLLVTEAYCDCSIFPPVTLEPKEVKYILYITFKCERMRTQKLRRRPDSCHAFHPEENAEECGGASGISLAGTLLALNLGMAVAVLQ</sequence>
<protein>
    <submittedName>
        <fullName evidence="1">Uncharacterized protein</fullName>
    </submittedName>
</protein>
<feature type="non-terminal residue" evidence="1">
    <location>
        <position position="1"/>
    </location>
</feature>
<keyword evidence="2" id="KW-1185">Reference proteome</keyword>
<comment type="caution">
    <text evidence="1">The sequence shown here is derived from an EMBL/GenBank/DDBJ whole genome shotgun (WGS) entry which is preliminary data.</text>
</comment>
<dbReference type="EMBL" id="BFAA01012682">
    <property type="protein sequence ID" value="GCB76444.1"/>
    <property type="molecule type" value="Genomic_DNA"/>
</dbReference>
<proteinExistence type="predicted"/>
<gene>
    <name evidence="1" type="ORF">scyTo_0018343</name>
</gene>
<evidence type="ECO:0000313" key="2">
    <source>
        <dbReference type="Proteomes" id="UP000288216"/>
    </source>
</evidence>
<evidence type="ECO:0000313" key="1">
    <source>
        <dbReference type="EMBL" id="GCB76444.1"/>
    </source>
</evidence>
<name>A0A401PTI8_SCYTO</name>